<protein>
    <recommendedName>
        <fullName evidence="6">Endoplasmic reticulum transmembrane protein</fullName>
    </recommendedName>
</protein>
<sequence length="126" mass="14962">MARFKEQLNNAYKDTRTDNSTLTDLSKKLHKTQRDFYILIFTLFCAIITYLLHLLVLKMENYRMKYISLKEMYTNLEKKCLELSDKVNVLETNGNKINQPTEDVLPEYSVEDKNNLTKRNNTTKKD</sequence>
<evidence type="ECO:0000256" key="1">
    <source>
        <dbReference type="SAM" id="Coils"/>
    </source>
</evidence>
<accession>A0A1Y1XF18</accession>
<evidence type="ECO:0000256" key="3">
    <source>
        <dbReference type="SAM" id="Phobius"/>
    </source>
</evidence>
<keyword evidence="1" id="KW-0175">Coiled coil</keyword>
<feature type="region of interest" description="Disordered" evidence="2">
    <location>
        <begin position="96"/>
        <end position="126"/>
    </location>
</feature>
<dbReference type="EMBL" id="MCFG01000054">
    <property type="protein sequence ID" value="ORX84317.1"/>
    <property type="molecule type" value="Genomic_DNA"/>
</dbReference>
<keyword evidence="3" id="KW-1133">Transmembrane helix</keyword>
<organism evidence="4 5">
    <name type="scientific">Anaeromyces robustus</name>
    <dbReference type="NCBI Taxonomy" id="1754192"/>
    <lineage>
        <taxon>Eukaryota</taxon>
        <taxon>Fungi</taxon>
        <taxon>Fungi incertae sedis</taxon>
        <taxon>Chytridiomycota</taxon>
        <taxon>Chytridiomycota incertae sedis</taxon>
        <taxon>Neocallimastigomycetes</taxon>
        <taxon>Neocallimastigales</taxon>
        <taxon>Neocallimastigaceae</taxon>
        <taxon>Anaeromyces</taxon>
    </lineage>
</organism>
<dbReference type="AlphaFoldDB" id="A0A1Y1XF18"/>
<reference evidence="4 5" key="1">
    <citation type="submission" date="2016-08" db="EMBL/GenBank/DDBJ databases">
        <title>A Parts List for Fungal Cellulosomes Revealed by Comparative Genomics.</title>
        <authorList>
            <consortium name="DOE Joint Genome Institute"/>
            <person name="Haitjema C.H."/>
            <person name="Gilmore S.P."/>
            <person name="Henske J.K."/>
            <person name="Solomon K.V."/>
            <person name="De Groot R."/>
            <person name="Kuo A."/>
            <person name="Mondo S.J."/>
            <person name="Salamov A.A."/>
            <person name="Labutti K."/>
            <person name="Zhao Z."/>
            <person name="Chiniquy J."/>
            <person name="Barry K."/>
            <person name="Brewer H.M."/>
            <person name="Purvine S.O."/>
            <person name="Wright A.T."/>
            <person name="Boxma B."/>
            <person name="Van Alen T."/>
            <person name="Hackstein J.H."/>
            <person name="Baker S.E."/>
            <person name="Grigoriev I.V."/>
            <person name="O'Malley M.A."/>
        </authorList>
    </citation>
    <scope>NUCLEOTIDE SEQUENCE [LARGE SCALE GENOMIC DNA]</scope>
    <source>
        <strain evidence="4 5">S4</strain>
    </source>
</reference>
<feature type="non-terminal residue" evidence="4">
    <location>
        <position position="126"/>
    </location>
</feature>
<evidence type="ECO:0000313" key="4">
    <source>
        <dbReference type="EMBL" id="ORX84317.1"/>
    </source>
</evidence>
<evidence type="ECO:0000313" key="5">
    <source>
        <dbReference type="Proteomes" id="UP000193944"/>
    </source>
</evidence>
<gene>
    <name evidence="4" type="ORF">BCR32DRAFT_325975</name>
</gene>
<proteinExistence type="predicted"/>
<comment type="caution">
    <text evidence="4">The sequence shown here is derived from an EMBL/GenBank/DDBJ whole genome shotgun (WGS) entry which is preliminary data.</text>
</comment>
<keyword evidence="3" id="KW-0472">Membrane</keyword>
<keyword evidence="3" id="KW-0812">Transmembrane</keyword>
<feature type="transmembrane region" description="Helical" evidence="3">
    <location>
        <begin position="36"/>
        <end position="57"/>
    </location>
</feature>
<evidence type="ECO:0000256" key="2">
    <source>
        <dbReference type="SAM" id="MobiDB-lite"/>
    </source>
</evidence>
<dbReference type="OrthoDB" id="435607at2759"/>
<evidence type="ECO:0008006" key="6">
    <source>
        <dbReference type="Google" id="ProtNLM"/>
    </source>
</evidence>
<keyword evidence="5" id="KW-1185">Reference proteome</keyword>
<name>A0A1Y1XF18_9FUNG</name>
<feature type="coiled-coil region" evidence="1">
    <location>
        <begin position="59"/>
        <end position="93"/>
    </location>
</feature>
<reference evidence="4 5" key="2">
    <citation type="submission" date="2016-08" db="EMBL/GenBank/DDBJ databases">
        <title>Pervasive Adenine N6-methylation of Active Genes in Fungi.</title>
        <authorList>
            <consortium name="DOE Joint Genome Institute"/>
            <person name="Mondo S.J."/>
            <person name="Dannebaum R.O."/>
            <person name="Kuo R.C."/>
            <person name="Labutti K."/>
            <person name="Haridas S."/>
            <person name="Kuo A."/>
            <person name="Salamov A."/>
            <person name="Ahrendt S.R."/>
            <person name="Lipzen A."/>
            <person name="Sullivan W."/>
            <person name="Andreopoulos W.B."/>
            <person name="Clum A."/>
            <person name="Lindquist E."/>
            <person name="Daum C."/>
            <person name="Ramamoorthy G.K."/>
            <person name="Gryganskyi A."/>
            <person name="Culley D."/>
            <person name="Magnuson J.K."/>
            <person name="James T.Y."/>
            <person name="O'Malley M.A."/>
            <person name="Stajich J.E."/>
            <person name="Spatafora J.W."/>
            <person name="Visel A."/>
            <person name="Grigoriev I.V."/>
        </authorList>
    </citation>
    <scope>NUCLEOTIDE SEQUENCE [LARGE SCALE GENOMIC DNA]</scope>
    <source>
        <strain evidence="4 5">S4</strain>
    </source>
</reference>
<dbReference type="Proteomes" id="UP000193944">
    <property type="component" value="Unassembled WGS sequence"/>
</dbReference>